<proteinExistence type="predicted"/>
<reference evidence="1 2" key="1">
    <citation type="journal article" date="2012" name="BMC Genomics">
        <title>Genomic basis of broad host range and environmental adaptability of Rhizobium tropici CIAT 899 and Rhizobium sp. PRF 81 which are used in inoculants for common bean (Phaseolus vulgaris L.).</title>
        <authorList>
            <person name="Ormeno-Orrillo E."/>
            <person name="Menna P."/>
            <person name="Almeida L.G."/>
            <person name="Ollero F.J."/>
            <person name="Nicolas M.F."/>
            <person name="Pains Rodrigues E."/>
            <person name="Shigueyoshi Nakatani A."/>
            <person name="Silva Batista J.S."/>
            <person name="Oliveira Chueire L.M."/>
            <person name="Souza R.C."/>
            <person name="Ribeiro Vasconcelos A.T."/>
            <person name="Megias M."/>
            <person name="Hungria M."/>
            <person name="Martinez-Romero E."/>
        </authorList>
    </citation>
    <scope>NUCLEOTIDE SEQUENCE [LARGE SCALE GENOMIC DNA]</scope>
    <source>
        <strain evidence="1 2">PRF 81</strain>
    </source>
</reference>
<keyword evidence="2" id="KW-1185">Reference proteome</keyword>
<dbReference type="AlphaFoldDB" id="N6V0B3"/>
<dbReference type="EMBL" id="AQHN01000056">
    <property type="protein sequence ID" value="ENN87345.1"/>
    <property type="molecule type" value="Genomic_DNA"/>
</dbReference>
<evidence type="ECO:0000313" key="1">
    <source>
        <dbReference type="EMBL" id="ENN87345.1"/>
    </source>
</evidence>
<accession>N6V0B3</accession>
<name>N6V0B3_9HYPH</name>
<protein>
    <submittedName>
        <fullName evidence="1">Uncharacterized protein</fullName>
    </submittedName>
</protein>
<sequence length="404" mass="43132">MAGIVHARRHFIGDQATVGEHEELDADHPDIAERRQDLFRGHEGSRGRLLRNSCRQRRRMEDTVAMDVFSRIIAGDRSVDAACRNNRNLALEGYEAFENKRYAAQGRIAAIGAVRGGAVDALALAVITEAPGLQYALAAEIGKGCFEIGLTVDSTEAGRRNAAIIDEALLGQPVLRHLERFWRRIDVDILGELLGSMDRNVLEFVCHDIAAFRQIGKGGRIVIGGGDLLAGDLRCWTIGLRFEDDGAEIQASSRHGEHAAELAAADDADRLFGHRSSIGYSATPALCRARHSSSRSAISSSLSARTAAARRAAFTAPALPIANVPTGIPAGICTMESRLSCPESARDCTGTPKTGSGVMDAAMPGRWAAPPAPAMMTLKPSSLAPLAKLTSLSGVRCAEMMRAS</sequence>
<evidence type="ECO:0000313" key="2">
    <source>
        <dbReference type="Proteomes" id="UP000012429"/>
    </source>
</evidence>
<dbReference type="Proteomes" id="UP000012429">
    <property type="component" value="Unassembled WGS sequence"/>
</dbReference>
<organism evidence="1 2">
    <name type="scientific">Rhizobium freirei PRF 81</name>
    <dbReference type="NCBI Taxonomy" id="363754"/>
    <lineage>
        <taxon>Bacteria</taxon>
        <taxon>Pseudomonadati</taxon>
        <taxon>Pseudomonadota</taxon>
        <taxon>Alphaproteobacteria</taxon>
        <taxon>Hyphomicrobiales</taxon>
        <taxon>Rhizobiaceae</taxon>
        <taxon>Rhizobium/Agrobacterium group</taxon>
        <taxon>Rhizobium</taxon>
    </lineage>
</organism>
<gene>
    <name evidence="1" type="ORF">RHSP_26621</name>
</gene>
<comment type="caution">
    <text evidence="1">The sequence shown here is derived from an EMBL/GenBank/DDBJ whole genome shotgun (WGS) entry which is preliminary data.</text>
</comment>